<dbReference type="PANTHER" id="PTHR32009">
    <property type="entry name" value="TMV RESISTANCE PROTEIN N-LIKE"/>
    <property type="match status" value="1"/>
</dbReference>
<evidence type="ECO:0000259" key="2">
    <source>
        <dbReference type="PROSITE" id="PS50104"/>
    </source>
</evidence>
<evidence type="ECO:0000313" key="3">
    <source>
        <dbReference type="EMBL" id="KCW59139.1"/>
    </source>
</evidence>
<proteinExistence type="predicted"/>
<evidence type="ECO:0000256" key="1">
    <source>
        <dbReference type="ARBA" id="ARBA00023027"/>
    </source>
</evidence>
<organism evidence="3">
    <name type="scientific">Eucalyptus grandis</name>
    <name type="common">Flooded gum</name>
    <dbReference type="NCBI Taxonomy" id="71139"/>
    <lineage>
        <taxon>Eukaryota</taxon>
        <taxon>Viridiplantae</taxon>
        <taxon>Streptophyta</taxon>
        <taxon>Embryophyta</taxon>
        <taxon>Tracheophyta</taxon>
        <taxon>Spermatophyta</taxon>
        <taxon>Magnoliopsida</taxon>
        <taxon>eudicotyledons</taxon>
        <taxon>Gunneridae</taxon>
        <taxon>Pentapetalae</taxon>
        <taxon>rosids</taxon>
        <taxon>malvids</taxon>
        <taxon>Myrtales</taxon>
        <taxon>Myrtaceae</taxon>
        <taxon>Myrtoideae</taxon>
        <taxon>Eucalypteae</taxon>
        <taxon>Eucalyptus</taxon>
    </lineage>
</organism>
<dbReference type="InterPro" id="IPR000157">
    <property type="entry name" value="TIR_dom"/>
</dbReference>
<dbReference type="GO" id="GO:0005634">
    <property type="term" value="C:nucleus"/>
    <property type="evidence" value="ECO:0000318"/>
    <property type="project" value="GO_Central"/>
</dbReference>
<dbReference type="OMA" id="MGRRTEQ"/>
<dbReference type="SUPFAM" id="SSF52200">
    <property type="entry name" value="Toll/Interleukin receptor TIR domain"/>
    <property type="match status" value="1"/>
</dbReference>
<dbReference type="EMBL" id="KK198760">
    <property type="protein sequence ID" value="KCW59139.1"/>
    <property type="molecule type" value="Genomic_DNA"/>
</dbReference>
<dbReference type="GO" id="GO:0007165">
    <property type="term" value="P:signal transduction"/>
    <property type="evidence" value="ECO:0000318"/>
    <property type="project" value="GO_Central"/>
</dbReference>
<feature type="domain" description="TIR" evidence="2">
    <location>
        <begin position="1"/>
        <end position="101"/>
    </location>
</feature>
<dbReference type="STRING" id="71139.A0A059AZF2"/>
<dbReference type="PROSITE" id="PS50104">
    <property type="entry name" value="TIR"/>
    <property type="match status" value="1"/>
</dbReference>
<dbReference type="InParanoid" id="A0A059AZF2"/>
<dbReference type="Pfam" id="PF01582">
    <property type="entry name" value="TIR"/>
    <property type="match status" value="1"/>
</dbReference>
<name>A0A059AZF2_EUCGR</name>
<dbReference type="AlphaFoldDB" id="A0A059AZF2"/>
<dbReference type="PANTHER" id="PTHR32009:SF138">
    <property type="entry name" value="DISEASE RESISTANCE PROTEIN (TIR-NBS-LRR CLASS)"/>
    <property type="match status" value="1"/>
</dbReference>
<gene>
    <name evidence="3" type="ORF">EUGRSUZ_H01767</name>
</gene>
<dbReference type="Gramene" id="KCW59139">
    <property type="protein sequence ID" value="KCW59139"/>
    <property type="gene ID" value="EUGRSUZ_H01767"/>
</dbReference>
<dbReference type="InterPro" id="IPR035897">
    <property type="entry name" value="Toll_tir_struct_dom_sf"/>
</dbReference>
<protein>
    <recommendedName>
        <fullName evidence="2">TIR domain-containing protein</fullName>
    </recommendedName>
</protein>
<dbReference type="SMART" id="SM00255">
    <property type="entry name" value="TIR"/>
    <property type="match status" value="1"/>
</dbReference>
<accession>A0A059AZF2</accession>
<keyword evidence="1" id="KW-0520">NAD</keyword>
<sequence>MYDVFLSFRDREVCENFVKSLNEALVQKGIKTFMDSENLLMGQDFPSKLKEAIEQSRIYVVIFSENYAESQWCLKELVQIMGRRTEQNSCYRYFIRWHRGK</sequence>
<reference evidence="3" key="1">
    <citation type="submission" date="2013-07" db="EMBL/GenBank/DDBJ databases">
        <title>The genome of Eucalyptus grandis.</title>
        <authorList>
            <person name="Schmutz J."/>
            <person name="Hayes R."/>
            <person name="Myburg A."/>
            <person name="Tuskan G."/>
            <person name="Grattapaglia D."/>
            <person name="Rokhsar D.S."/>
        </authorList>
    </citation>
    <scope>NUCLEOTIDE SEQUENCE</scope>
    <source>
        <tissue evidence="3">Leaf extractions</tissue>
    </source>
</reference>
<dbReference type="Gene3D" id="3.40.50.10140">
    <property type="entry name" value="Toll/interleukin-1 receptor homology (TIR) domain"/>
    <property type="match status" value="1"/>
</dbReference>